<gene>
    <name evidence="2" type="ORF">PGT21_009341</name>
</gene>
<protein>
    <submittedName>
        <fullName evidence="2">Uncharacterized protein</fullName>
    </submittedName>
</protein>
<dbReference type="Proteomes" id="UP000324748">
    <property type="component" value="Unassembled WGS sequence"/>
</dbReference>
<evidence type="ECO:0000313" key="2">
    <source>
        <dbReference type="EMBL" id="KAA1073342.1"/>
    </source>
</evidence>
<dbReference type="EMBL" id="VSWC01000158">
    <property type="protein sequence ID" value="KAA1073342.1"/>
    <property type="molecule type" value="Genomic_DNA"/>
</dbReference>
<accession>A0A5B0M9F9</accession>
<dbReference type="AlphaFoldDB" id="A0A5B0M9F9"/>
<proteinExistence type="predicted"/>
<evidence type="ECO:0000256" key="1">
    <source>
        <dbReference type="SAM" id="MobiDB-lite"/>
    </source>
</evidence>
<reference evidence="2 3" key="1">
    <citation type="submission" date="2019-05" db="EMBL/GenBank/DDBJ databases">
        <title>Emergence of the Ug99 lineage of the wheat stem rust pathogen through somatic hybridization.</title>
        <authorList>
            <person name="Li F."/>
            <person name="Upadhyaya N.M."/>
            <person name="Sperschneider J."/>
            <person name="Matny O."/>
            <person name="Nguyen-Phuc H."/>
            <person name="Mago R."/>
            <person name="Raley C."/>
            <person name="Miller M.E."/>
            <person name="Silverstein K.A.T."/>
            <person name="Henningsen E."/>
            <person name="Hirsch C.D."/>
            <person name="Visser B."/>
            <person name="Pretorius Z.A."/>
            <person name="Steffenson B.J."/>
            <person name="Schwessinger B."/>
            <person name="Dodds P.N."/>
            <person name="Figueroa M."/>
        </authorList>
    </citation>
    <scope>NUCLEOTIDE SEQUENCE [LARGE SCALE GENOMIC DNA]</scope>
    <source>
        <strain evidence="2">21-0</strain>
    </source>
</reference>
<name>A0A5B0M9F9_PUCGR</name>
<feature type="region of interest" description="Disordered" evidence="1">
    <location>
        <begin position="1"/>
        <end position="26"/>
    </location>
</feature>
<comment type="caution">
    <text evidence="2">The sequence shown here is derived from an EMBL/GenBank/DDBJ whole genome shotgun (WGS) entry which is preliminary data.</text>
</comment>
<organism evidence="2 3">
    <name type="scientific">Puccinia graminis f. sp. tritici</name>
    <dbReference type="NCBI Taxonomy" id="56615"/>
    <lineage>
        <taxon>Eukaryota</taxon>
        <taxon>Fungi</taxon>
        <taxon>Dikarya</taxon>
        <taxon>Basidiomycota</taxon>
        <taxon>Pucciniomycotina</taxon>
        <taxon>Pucciniomycetes</taxon>
        <taxon>Pucciniales</taxon>
        <taxon>Pucciniaceae</taxon>
        <taxon>Puccinia</taxon>
    </lineage>
</organism>
<keyword evidence="3" id="KW-1185">Reference proteome</keyword>
<sequence>MQDVSIAAIEPKAQAPARASEHPAPKTKLFERFQRSSFCSEDHQDPKRLLLHNTFEGSNHP</sequence>
<evidence type="ECO:0000313" key="3">
    <source>
        <dbReference type="Proteomes" id="UP000324748"/>
    </source>
</evidence>